<evidence type="ECO:0000256" key="2">
    <source>
        <dbReference type="SAM" id="Phobius"/>
    </source>
</evidence>
<feature type="compositionally biased region" description="Polar residues" evidence="1">
    <location>
        <begin position="183"/>
        <end position="196"/>
    </location>
</feature>
<proteinExistence type="predicted"/>
<organism evidence="3 4">
    <name type="scientific">Nocardiopsis ansamitocini</name>
    <dbReference type="NCBI Taxonomy" id="1670832"/>
    <lineage>
        <taxon>Bacteria</taxon>
        <taxon>Bacillati</taxon>
        <taxon>Actinomycetota</taxon>
        <taxon>Actinomycetes</taxon>
        <taxon>Streptosporangiales</taxon>
        <taxon>Nocardiopsidaceae</taxon>
        <taxon>Nocardiopsis</taxon>
    </lineage>
</organism>
<feature type="compositionally biased region" description="Basic and acidic residues" evidence="1">
    <location>
        <begin position="441"/>
        <end position="450"/>
    </location>
</feature>
<reference evidence="3" key="1">
    <citation type="submission" date="2023-02" db="EMBL/GenBank/DDBJ databases">
        <title>Nocardiopsis ansamitocini NBRC 112285.</title>
        <authorList>
            <person name="Ichikawa N."/>
            <person name="Sato H."/>
            <person name="Tonouchi N."/>
        </authorList>
    </citation>
    <scope>NUCLEOTIDE SEQUENCE</scope>
    <source>
        <strain evidence="3">NBRC 112285</strain>
    </source>
</reference>
<feature type="compositionally biased region" description="Basic and acidic residues" evidence="1">
    <location>
        <begin position="477"/>
        <end position="491"/>
    </location>
</feature>
<keyword evidence="2" id="KW-0472">Membrane</keyword>
<feature type="compositionally biased region" description="Polar residues" evidence="1">
    <location>
        <begin position="458"/>
        <end position="475"/>
    </location>
</feature>
<keyword evidence="2" id="KW-0812">Transmembrane</keyword>
<feature type="transmembrane region" description="Helical" evidence="2">
    <location>
        <begin position="68"/>
        <end position="85"/>
    </location>
</feature>
<keyword evidence="2" id="KW-1133">Transmembrane helix</keyword>
<accession>A0A9W6P9V7</accession>
<gene>
    <name evidence="3" type="ORF">Nans01_39930</name>
</gene>
<evidence type="ECO:0000256" key="1">
    <source>
        <dbReference type="SAM" id="MobiDB-lite"/>
    </source>
</evidence>
<feature type="region of interest" description="Disordered" evidence="1">
    <location>
        <begin position="171"/>
        <end position="555"/>
    </location>
</feature>
<feature type="transmembrane region" description="Helical" evidence="2">
    <location>
        <begin position="133"/>
        <end position="154"/>
    </location>
</feature>
<feature type="transmembrane region" description="Helical" evidence="2">
    <location>
        <begin position="30"/>
        <end position="52"/>
    </location>
</feature>
<feature type="compositionally biased region" description="Polar residues" evidence="1">
    <location>
        <begin position="352"/>
        <end position="377"/>
    </location>
</feature>
<feature type="compositionally biased region" description="Low complexity" evidence="1">
    <location>
        <begin position="273"/>
        <end position="339"/>
    </location>
</feature>
<dbReference type="EMBL" id="BSQG01000008">
    <property type="protein sequence ID" value="GLU49642.1"/>
    <property type="molecule type" value="Genomic_DNA"/>
</dbReference>
<protein>
    <submittedName>
        <fullName evidence="3">Uncharacterized protein</fullName>
    </submittedName>
</protein>
<evidence type="ECO:0000313" key="3">
    <source>
        <dbReference type="EMBL" id="GLU49642.1"/>
    </source>
</evidence>
<dbReference type="AlphaFoldDB" id="A0A9W6P9V7"/>
<feature type="transmembrane region" description="Helical" evidence="2">
    <location>
        <begin position="97"/>
        <end position="121"/>
    </location>
</feature>
<feature type="compositionally biased region" description="Polar residues" evidence="1">
    <location>
        <begin position="500"/>
        <end position="509"/>
    </location>
</feature>
<dbReference type="Proteomes" id="UP001165092">
    <property type="component" value="Unassembled WGS sequence"/>
</dbReference>
<sequence length="555" mass="58458">MQSFHRRDREAAAEGNLLNNEAIQRLREPAAWALIGAAGAIMLGALVSIFGADYDATWVMRDIGRNHFANPVTVALLLGGVLLAVTAPTRSPRTFQIVLTAMILLGAGAVFGFISLIMGFIASANFADGVGHFFLMAGYLAFLAVVGLFVFRVFGDTDLVPRNAPAAHPGVPMQPPAAYPATGAQQSFAPQNPNLTGQGYPVAPQQQPAQPGYGEQYQQPQQPGYAQPSGAQPAYGAGQQPPSGYGQQGYGEQQQGGYPQTGAQQAYGPDQTGGYAQQQPYDPYQQPAQPGYGEQYQQPQQPGYAQPSGAQPAYGAGQQPPSGYGQQGYGEQQQGGYPQTGAQQAYGPDQTGGYSQSGGQPAGYGQQQSYDAYQQPAQPGYGDQPSAQPGYGEQAPSAGYGDQKPAYPGYDTGQGAYGDADATIVQDAVPGPPPAGSYPGADDRSVERAAQDAIQHGWYQQTPISDQPPTDQPAANQRRDTPLDAFFRSDDQNGPEASARSESGQQGSYGASAYPGRGSEAPSAYGDNYPSDQQRRPGSEGDDHWKGSYRDGDPR</sequence>
<feature type="compositionally biased region" description="Basic and acidic residues" evidence="1">
    <location>
        <begin position="533"/>
        <end position="555"/>
    </location>
</feature>
<keyword evidence="4" id="KW-1185">Reference proteome</keyword>
<feature type="compositionally biased region" description="Low complexity" evidence="1">
    <location>
        <begin position="197"/>
        <end position="260"/>
    </location>
</feature>
<comment type="caution">
    <text evidence="3">The sequence shown here is derived from an EMBL/GenBank/DDBJ whole genome shotgun (WGS) entry which is preliminary data.</text>
</comment>
<evidence type="ECO:0000313" key="4">
    <source>
        <dbReference type="Proteomes" id="UP001165092"/>
    </source>
</evidence>
<name>A0A9W6P9V7_9ACTN</name>